<dbReference type="InterPro" id="IPR016164">
    <property type="entry name" value="FAD-linked_Oxase-like_C"/>
</dbReference>
<dbReference type="PROSITE" id="PS00198">
    <property type="entry name" value="4FE4S_FER_1"/>
    <property type="match status" value="1"/>
</dbReference>
<keyword evidence="7" id="KW-0411">Iron-sulfur</keyword>
<dbReference type="GO" id="GO:0008720">
    <property type="term" value="F:D-lactate dehydrogenase (NAD+) activity"/>
    <property type="evidence" value="ECO:0007669"/>
    <property type="project" value="TreeGrafter"/>
</dbReference>
<dbReference type="InterPro" id="IPR006094">
    <property type="entry name" value="Oxid_FAD_bind_N"/>
</dbReference>
<dbReference type="Pfam" id="PF02913">
    <property type="entry name" value="FAD-oxidase_C"/>
    <property type="match status" value="1"/>
</dbReference>
<dbReference type="InterPro" id="IPR016171">
    <property type="entry name" value="Vanillyl_alc_oxidase_C-sub2"/>
</dbReference>
<dbReference type="InterPro" id="IPR016166">
    <property type="entry name" value="FAD-bd_PCMH"/>
</dbReference>
<organism evidence="9 10">
    <name type="scientific">Ramlibacter agri</name>
    <dbReference type="NCBI Taxonomy" id="2728837"/>
    <lineage>
        <taxon>Bacteria</taxon>
        <taxon>Pseudomonadati</taxon>
        <taxon>Pseudomonadota</taxon>
        <taxon>Betaproteobacteria</taxon>
        <taxon>Burkholderiales</taxon>
        <taxon>Comamonadaceae</taxon>
        <taxon>Ramlibacter</taxon>
    </lineage>
</organism>
<dbReference type="GO" id="GO:0004458">
    <property type="term" value="F:D-lactate dehydrogenase (cytochrome) activity"/>
    <property type="evidence" value="ECO:0007669"/>
    <property type="project" value="TreeGrafter"/>
</dbReference>
<proteinExistence type="predicted"/>
<keyword evidence="6" id="KW-0408">Iron</keyword>
<dbReference type="InterPro" id="IPR016167">
    <property type="entry name" value="FAD-bd_PCMH_sub1"/>
</dbReference>
<dbReference type="PROSITE" id="PS51387">
    <property type="entry name" value="FAD_PCMH"/>
    <property type="match status" value="1"/>
</dbReference>
<evidence type="ECO:0000256" key="7">
    <source>
        <dbReference type="ARBA" id="ARBA00023014"/>
    </source>
</evidence>
<evidence type="ECO:0000313" key="10">
    <source>
        <dbReference type="Proteomes" id="UP000541185"/>
    </source>
</evidence>
<dbReference type="SUPFAM" id="SSF55103">
    <property type="entry name" value="FAD-linked oxidases, C-terminal domain"/>
    <property type="match status" value="1"/>
</dbReference>
<dbReference type="AlphaFoldDB" id="A0A848H5W8"/>
<dbReference type="Pfam" id="PF13183">
    <property type="entry name" value="Fer4_8"/>
    <property type="match status" value="1"/>
</dbReference>
<dbReference type="Pfam" id="PF01565">
    <property type="entry name" value="FAD_binding_4"/>
    <property type="match status" value="1"/>
</dbReference>
<comment type="caution">
    <text evidence="9">The sequence shown here is derived from an EMBL/GenBank/DDBJ whole genome shotgun (WGS) entry which is preliminary data.</text>
</comment>
<dbReference type="GO" id="GO:0071949">
    <property type="term" value="F:FAD binding"/>
    <property type="evidence" value="ECO:0007669"/>
    <property type="project" value="InterPro"/>
</dbReference>
<keyword evidence="5" id="KW-0560">Oxidoreductase</keyword>
<reference evidence="9 10" key="1">
    <citation type="submission" date="2020-04" db="EMBL/GenBank/DDBJ databases">
        <title>Ramlibacter sp. G-1-2-2 isolated from soil.</title>
        <authorList>
            <person name="Dahal R.H."/>
        </authorList>
    </citation>
    <scope>NUCLEOTIDE SEQUENCE [LARGE SCALE GENOMIC DNA]</scope>
    <source>
        <strain evidence="9 10">G-1-2-2</strain>
    </source>
</reference>
<protein>
    <submittedName>
        <fullName evidence="9">FAD-binding oxidoreductase</fullName>
    </submittedName>
</protein>
<dbReference type="PANTHER" id="PTHR11748:SF119">
    <property type="entry name" value="D-2-HYDROXYGLUTARATE DEHYDROGENASE"/>
    <property type="match status" value="1"/>
</dbReference>
<evidence type="ECO:0000256" key="1">
    <source>
        <dbReference type="ARBA" id="ARBA00001974"/>
    </source>
</evidence>
<dbReference type="Gene3D" id="3.30.70.2740">
    <property type="match status" value="1"/>
</dbReference>
<dbReference type="RefSeq" id="WP_169419976.1">
    <property type="nucleotide sequence ID" value="NZ_JABBFX010000001.1"/>
</dbReference>
<dbReference type="InterPro" id="IPR036318">
    <property type="entry name" value="FAD-bd_PCMH-like_sf"/>
</dbReference>
<dbReference type="SUPFAM" id="SSF56176">
    <property type="entry name" value="FAD-binding/transporter-associated domain-like"/>
    <property type="match status" value="1"/>
</dbReference>
<dbReference type="Gene3D" id="3.30.43.10">
    <property type="entry name" value="Uridine Diphospho-n-acetylenolpyruvylglucosamine Reductase, domain 2"/>
    <property type="match status" value="1"/>
</dbReference>
<sequence>MSGPGAAIDVAALEQALRRTVQGEVRFDDGSRALYAADASNYRQVPIGVVLPETVEDVVATVAACRQFGAPVLPRGGGTSLCGQCCNVAVVLDFSKYMHRVLAIDPQARTARVQPGVVLDDLRDQAKEHGLTFAPDPATHTHNTLGGMIGNNSCGPHSVMGGETVHNVIALQVLTYDGLLLTLDATAEARMQAAGGRAAEIASQLKALGARHAAAIRERFPPIPRRVSGYNLPALLPESFDLAKAVVGSEGTCVIVLEATLRLLPDPKSRTLLVLGYPSVYEAADHIPEVMEAGPIAVEGMDDRLVQDMKRTHLHPQDVKLLPKGGGWLLVEFGGDTREEADAKARKLMDKLRGKDDAPEMEIIDDAGKEKQIWRVREAGLGATAHVPEQPITWEGWEDSSVPPAKLGEYLRKLRALFDRYGYGCDLYGHFGQGCVHTRIDFDLETADGIAKFRRFLHEAAELVVSLGGSISGEHGDGQSKAELLPIMFGPDLIAAFEEFKAIWDPQGRMNPGKIVRAFRADENLRIGPTYRPEPVETVMHFAADSGDFGRTLLRCVGVGECRKKKGSMCPSYMATGEEMHSTRGRAHLLFEMLNGGRQGGILKQGWREPAVKEALDLCLSCKGCKAECPVHVDMAAYKAEFLSHYYEHHARPLSAKVFAYIDRWARLGAHAPGLANALANTSLARRLANVAPQRRMPRLAARTFRAGFRPQAGCGAGAVLLWPDTFNNHFHPQVLDAAVQVLRRAGHEVRLPPAGLCCGRPLYEAGLLDEARAYLKRIVEALGDDLRAGTPIVLLEPACQSVLQEELPMMLPHDEQAKRLRMQSLLLPDFLQKHAPGLELNPPASKALVHGHCHHKGVLGMDAELSLLRDRLKLELDVPDSGCCGMAGSFGFDNDKYEVSIACGERVLLPAVRSAESGTLVIADGFSCREQISQCTEREPMHLAEVLARALPPR</sequence>
<dbReference type="InterPro" id="IPR004017">
    <property type="entry name" value="Cys_rich_dom"/>
</dbReference>
<dbReference type="Gene3D" id="1.10.45.10">
    <property type="entry name" value="Vanillyl-alcohol Oxidase, Chain A, domain 4"/>
    <property type="match status" value="1"/>
</dbReference>
<dbReference type="EMBL" id="JABBFX010000001">
    <property type="protein sequence ID" value="NML43973.1"/>
    <property type="molecule type" value="Genomic_DNA"/>
</dbReference>
<dbReference type="InterPro" id="IPR017900">
    <property type="entry name" value="4Fe4S_Fe_S_CS"/>
</dbReference>
<evidence type="ECO:0000256" key="6">
    <source>
        <dbReference type="ARBA" id="ARBA00023004"/>
    </source>
</evidence>
<dbReference type="Proteomes" id="UP000541185">
    <property type="component" value="Unassembled WGS sequence"/>
</dbReference>
<comment type="cofactor">
    <cofactor evidence="1">
        <name>FAD</name>
        <dbReference type="ChEBI" id="CHEBI:57692"/>
    </cofactor>
</comment>
<dbReference type="SUPFAM" id="SSF46548">
    <property type="entry name" value="alpha-helical ferredoxin"/>
    <property type="match status" value="1"/>
</dbReference>
<feature type="domain" description="FAD-binding PCMH-type" evidence="8">
    <location>
        <begin position="42"/>
        <end position="266"/>
    </location>
</feature>
<evidence type="ECO:0000256" key="3">
    <source>
        <dbReference type="ARBA" id="ARBA00022723"/>
    </source>
</evidence>
<dbReference type="Pfam" id="PF02754">
    <property type="entry name" value="CCG"/>
    <property type="match status" value="1"/>
</dbReference>
<dbReference type="InterPro" id="IPR017896">
    <property type="entry name" value="4Fe4S_Fe-S-bd"/>
</dbReference>
<dbReference type="InterPro" id="IPR004113">
    <property type="entry name" value="FAD-bd_oxidored_4_C"/>
</dbReference>
<evidence type="ECO:0000256" key="4">
    <source>
        <dbReference type="ARBA" id="ARBA00022827"/>
    </source>
</evidence>
<dbReference type="InterPro" id="IPR016169">
    <property type="entry name" value="FAD-bd_PCMH_sub2"/>
</dbReference>
<evidence type="ECO:0000256" key="2">
    <source>
        <dbReference type="ARBA" id="ARBA00022630"/>
    </source>
</evidence>
<evidence type="ECO:0000259" key="8">
    <source>
        <dbReference type="PROSITE" id="PS51387"/>
    </source>
</evidence>
<gene>
    <name evidence="9" type="ORF">HHL11_09450</name>
</gene>
<keyword evidence="4" id="KW-0274">FAD</keyword>
<evidence type="ECO:0000256" key="5">
    <source>
        <dbReference type="ARBA" id="ARBA00023002"/>
    </source>
</evidence>
<dbReference type="GO" id="GO:1903457">
    <property type="term" value="P:lactate catabolic process"/>
    <property type="evidence" value="ECO:0007669"/>
    <property type="project" value="TreeGrafter"/>
</dbReference>
<name>A0A848H5W8_9BURK</name>
<keyword evidence="2" id="KW-0285">Flavoprotein</keyword>
<dbReference type="PANTHER" id="PTHR11748">
    <property type="entry name" value="D-LACTATE DEHYDROGENASE"/>
    <property type="match status" value="1"/>
</dbReference>
<keyword evidence="10" id="KW-1185">Reference proteome</keyword>
<dbReference type="GO" id="GO:0051536">
    <property type="term" value="F:iron-sulfur cluster binding"/>
    <property type="evidence" value="ECO:0007669"/>
    <property type="project" value="UniProtKB-KW"/>
</dbReference>
<dbReference type="GO" id="GO:0046872">
    <property type="term" value="F:metal ion binding"/>
    <property type="evidence" value="ECO:0007669"/>
    <property type="project" value="UniProtKB-KW"/>
</dbReference>
<dbReference type="Gene3D" id="3.30.465.10">
    <property type="match status" value="1"/>
</dbReference>
<accession>A0A848H5W8</accession>
<evidence type="ECO:0000313" key="9">
    <source>
        <dbReference type="EMBL" id="NML43973.1"/>
    </source>
</evidence>
<keyword evidence="3" id="KW-0479">Metal-binding</keyword>